<dbReference type="SUPFAM" id="SSF47413">
    <property type="entry name" value="lambda repressor-like DNA-binding domains"/>
    <property type="match status" value="1"/>
</dbReference>
<dbReference type="InterPro" id="IPR001387">
    <property type="entry name" value="Cro/C1-type_HTH"/>
</dbReference>
<dbReference type="AlphaFoldDB" id="D9SSU3"/>
<dbReference type="GO" id="GO:0003677">
    <property type="term" value="F:DNA binding"/>
    <property type="evidence" value="ECO:0007669"/>
    <property type="project" value="InterPro"/>
</dbReference>
<dbReference type="eggNOG" id="COG1396">
    <property type="taxonomic scope" value="Bacteria"/>
</dbReference>
<dbReference type="Proteomes" id="UP000002730">
    <property type="component" value="Chromosome"/>
</dbReference>
<accession>D9SSU3</accession>
<dbReference type="RefSeq" id="WP_010075698.1">
    <property type="nucleotide sequence ID" value="NC_014393.1"/>
</dbReference>
<dbReference type="PROSITE" id="PS50943">
    <property type="entry name" value="HTH_CROC1"/>
    <property type="match status" value="1"/>
</dbReference>
<dbReference type="Gene3D" id="1.25.40.10">
    <property type="entry name" value="Tetratricopeptide repeat domain"/>
    <property type="match status" value="3"/>
</dbReference>
<evidence type="ECO:0000313" key="2">
    <source>
        <dbReference type="EMBL" id="ADL52605.1"/>
    </source>
</evidence>
<dbReference type="STRING" id="573061.Clocel_2910"/>
<dbReference type="HOGENOM" id="CLU_651668_0_0_9"/>
<dbReference type="InterPro" id="IPR010982">
    <property type="entry name" value="Lambda_DNA-bd_dom_sf"/>
</dbReference>
<sequence>MEILSVGKKIKRARIYKGYTLKELCGDKLSVSKLSCIENDKIQAEEEVLLYIAKRLGLDYDYLVQDIEKQITENIQECKKNADGYKYIEELNYNLEVAIECGYNDLAFEIIHSIFSWFIDKKNSKECHKYLTRYYELGTKIRGMRYLMFMDIGDFIYLNDEYVQALGYYETTLRYIEDNKIEDKDVYYSAMFKKANCLIFLNRLEEAFELISEMENGVDFVSDSYLRARALGILGIVKYKQTKNIEETYPFILQGIEIAEKEPEKFATIVYCYMNLFHKVGCNELALIYCNKILEIEAQLNQEQKISYIIFVLEVFMKNEMYDDILNICNSHIDQVIAADNNIFTEKMYYFKAKALEKSGEYRSAEIYYSLSLDILLKTGSKHEICQRYFEIGNMYYEMKNTVDAIKYLNFSMNIKEEL</sequence>
<dbReference type="EMBL" id="CP002160">
    <property type="protein sequence ID" value="ADL52605.1"/>
    <property type="molecule type" value="Genomic_DNA"/>
</dbReference>
<evidence type="ECO:0000313" key="3">
    <source>
        <dbReference type="Proteomes" id="UP000002730"/>
    </source>
</evidence>
<dbReference type="SMART" id="SM00028">
    <property type="entry name" value="TPR"/>
    <property type="match status" value="4"/>
</dbReference>
<reference evidence="2 3" key="1">
    <citation type="submission" date="2010-08" db="EMBL/GenBank/DDBJ databases">
        <title>Complete sequence of Clostridium cellulovorans 743B.</title>
        <authorList>
            <consortium name="US DOE Joint Genome Institute"/>
            <person name="Lucas S."/>
            <person name="Copeland A."/>
            <person name="Lapidus A."/>
            <person name="Cheng J.-F."/>
            <person name="Bruce D."/>
            <person name="Goodwin L."/>
            <person name="Pitluck S."/>
            <person name="Chertkov O."/>
            <person name="Detter J.C."/>
            <person name="Han C."/>
            <person name="Tapia R."/>
            <person name="Land M."/>
            <person name="Hauser L."/>
            <person name="Chang Y.-J."/>
            <person name="Jeffries C."/>
            <person name="Kyrpides N."/>
            <person name="Ivanova N."/>
            <person name="Mikhailova N."/>
            <person name="Hemme C.L."/>
            <person name="Woyke T."/>
        </authorList>
    </citation>
    <scope>NUCLEOTIDE SEQUENCE [LARGE SCALE GENOMIC DNA]</scope>
    <source>
        <strain evidence="3">ATCC 35296 / DSM 3052 / OCM 3 / 743B</strain>
    </source>
</reference>
<dbReference type="InterPro" id="IPR011990">
    <property type="entry name" value="TPR-like_helical_dom_sf"/>
</dbReference>
<proteinExistence type="predicted"/>
<organism evidence="2 3">
    <name type="scientific">Clostridium cellulovorans (strain ATCC 35296 / DSM 3052 / OCM 3 / 743B)</name>
    <dbReference type="NCBI Taxonomy" id="573061"/>
    <lineage>
        <taxon>Bacteria</taxon>
        <taxon>Bacillati</taxon>
        <taxon>Bacillota</taxon>
        <taxon>Clostridia</taxon>
        <taxon>Eubacteriales</taxon>
        <taxon>Clostridiaceae</taxon>
        <taxon>Clostridium</taxon>
    </lineage>
</organism>
<feature type="domain" description="HTH cro/C1-type" evidence="1">
    <location>
        <begin position="10"/>
        <end position="63"/>
    </location>
</feature>
<dbReference type="OrthoDB" id="2986817at2"/>
<dbReference type="CDD" id="cd00093">
    <property type="entry name" value="HTH_XRE"/>
    <property type="match status" value="1"/>
</dbReference>
<evidence type="ECO:0000259" key="1">
    <source>
        <dbReference type="PROSITE" id="PS50943"/>
    </source>
</evidence>
<dbReference type="InterPro" id="IPR019734">
    <property type="entry name" value="TPR_rpt"/>
</dbReference>
<gene>
    <name evidence="2" type="ordered locus">Clocel_2910</name>
</gene>
<dbReference type="KEGG" id="ccb:Clocel_2910"/>
<dbReference type="SUPFAM" id="SSF48452">
    <property type="entry name" value="TPR-like"/>
    <property type="match status" value="2"/>
</dbReference>
<keyword evidence="3" id="KW-1185">Reference proteome</keyword>
<name>D9SSU3_CLOC7</name>
<protein>
    <submittedName>
        <fullName evidence="2">Helix-turn-helix domain protein</fullName>
    </submittedName>
</protein>